<name>A0AAW1L9F9_POPJA</name>
<evidence type="ECO:0000256" key="1">
    <source>
        <dbReference type="SAM" id="MobiDB-lite"/>
    </source>
</evidence>
<dbReference type="AlphaFoldDB" id="A0AAW1L9F9"/>
<protein>
    <submittedName>
        <fullName evidence="2">Uncharacterized protein</fullName>
    </submittedName>
</protein>
<accession>A0AAW1L9F9</accession>
<comment type="caution">
    <text evidence="2">The sequence shown here is derived from an EMBL/GenBank/DDBJ whole genome shotgun (WGS) entry which is preliminary data.</text>
</comment>
<organism evidence="2 3">
    <name type="scientific">Popillia japonica</name>
    <name type="common">Japanese beetle</name>
    <dbReference type="NCBI Taxonomy" id="7064"/>
    <lineage>
        <taxon>Eukaryota</taxon>
        <taxon>Metazoa</taxon>
        <taxon>Ecdysozoa</taxon>
        <taxon>Arthropoda</taxon>
        <taxon>Hexapoda</taxon>
        <taxon>Insecta</taxon>
        <taxon>Pterygota</taxon>
        <taxon>Neoptera</taxon>
        <taxon>Endopterygota</taxon>
        <taxon>Coleoptera</taxon>
        <taxon>Polyphaga</taxon>
        <taxon>Scarabaeiformia</taxon>
        <taxon>Scarabaeidae</taxon>
        <taxon>Rutelinae</taxon>
        <taxon>Popillia</taxon>
    </lineage>
</organism>
<feature type="region of interest" description="Disordered" evidence="1">
    <location>
        <begin position="24"/>
        <end position="85"/>
    </location>
</feature>
<proteinExistence type="predicted"/>
<sequence length="285" mass="32505">MLDGVEDILLYGPQLLRLQNRSEELDDVRRSRRHTPAADRLNPQKPLLKKGISHEESPMNVENQNKSDEEKHFHHPGHSSELSSHHPINSYNYYKVLNTYGSAFQYGNNQPFEGYVQSSNVGIIPPKGVDAKDYYNRLSNLNQYPMISQHSLYDNQNQIYGSEYGYNSRDNLKNAYRNVLTGLAMWGIMNGLVTGKRYTVYDYKTLPQNYNRNITLKDDTITRCLEDVTPLCGDHSKPICINNGTTFCVTSSVIPCDAENGCANITIPCDDYDKNQTQHLPCLRC</sequence>
<evidence type="ECO:0000313" key="3">
    <source>
        <dbReference type="Proteomes" id="UP001458880"/>
    </source>
</evidence>
<reference evidence="2 3" key="1">
    <citation type="journal article" date="2024" name="BMC Genomics">
        <title>De novo assembly and annotation of Popillia japonica's genome with initial clues to its potential as an invasive pest.</title>
        <authorList>
            <person name="Cucini C."/>
            <person name="Boschi S."/>
            <person name="Funari R."/>
            <person name="Cardaioli E."/>
            <person name="Iannotti N."/>
            <person name="Marturano G."/>
            <person name="Paoli F."/>
            <person name="Bruttini M."/>
            <person name="Carapelli A."/>
            <person name="Frati F."/>
            <person name="Nardi F."/>
        </authorList>
    </citation>
    <scope>NUCLEOTIDE SEQUENCE [LARGE SCALE GENOMIC DNA]</scope>
    <source>
        <strain evidence="2">DMR45628</strain>
    </source>
</reference>
<dbReference type="Proteomes" id="UP001458880">
    <property type="component" value="Unassembled WGS sequence"/>
</dbReference>
<evidence type="ECO:0000313" key="2">
    <source>
        <dbReference type="EMBL" id="KAK9730321.1"/>
    </source>
</evidence>
<gene>
    <name evidence="2" type="ORF">QE152_g15310</name>
</gene>
<dbReference type="EMBL" id="JASPKY010000148">
    <property type="protein sequence ID" value="KAK9730321.1"/>
    <property type="molecule type" value="Genomic_DNA"/>
</dbReference>
<keyword evidence="3" id="KW-1185">Reference proteome</keyword>